<dbReference type="Gene3D" id="1.10.10.10">
    <property type="entry name" value="Winged helix-like DNA-binding domain superfamily/Winged helix DNA-binding domain"/>
    <property type="match status" value="1"/>
</dbReference>
<reference evidence="2" key="3">
    <citation type="submission" date="2022-12" db="EMBL/GenBank/DDBJ databases">
        <authorList>
            <person name="Sun Q."/>
            <person name="Kim S."/>
        </authorList>
    </citation>
    <scope>NUCLEOTIDE SEQUENCE</scope>
    <source>
        <strain evidence="2">KCTC 12343</strain>
    </source>
</reference>
<evidence type="ECO:0000256" key="1">
    <source>
        <dbReference type="ARBA" id="ARBA00023125"/>
    </source>
</evidence>
<dbReference type="PANTHER" id="PTHR33221:SF4">
    <property type="entry name" value="HTH-TYPE TRANSCRIPTIONAL REPRESSOR NSRR"/>
    <property type="match status" value="1"/>
</dbReference>
<evidence type="ECO:0000313" key="2">
    <source>
        <dbReference type="EMBL" id="GGY59984.1"/>
    </source>
</evidence>
<sequence length="152" mass="16461">MRLTTFTDYTLRSLMYLGMHRDRLSTIQDIADLHGISKNHLTKVIHQLGMSGLVETVRGRNGGLRLKGEPADVNIGAVVRASESDFHMAECFDPAGGGCAFAGACGLQGKLREATEAFLAVLDGVTLADLLPGARRQEHAILMHLPERRPAP</sequence>
<organism evidence="2 5">
    <name type="scientific">Pseudoduganella albidiflava</name>
    <dbReference type="NCBI Taxonomy" id="321983"/>
    <lineage>
        <taxon>Bacteria</taxon>
        <taxon>Pseudomonadati</taxon>
        <taxon>Pseudomonadota</taxon>
        <taxon>Betaproteobacteria</taxon>
        <taxon>Burkholderiales</taxon>
        <taxon>Oxalobacteraceae</taxon>
        <taxon>Telluria group</taxon>
        <taxon>Pseudoduganella</taxon>
    </lineage>
</organism>
<dbReference type="InterPro" id="IPR036390">
    <property type="entry name" value="WH_DNA-bd_sf"/>
</dbReference>
<proteinExistence type="predicted"/>
<dbReference type="InterPro" id="IPR036388">
    <property type="entry name" value="WH-like_DNA-bd_sf"/>
</dbReference>
<name>A0A411WZP7_9BURK</name>
<dbReference type="EMBL" id="BMWV01000013">
    <property type="protein sequence ID" value="GGY59984.1"/>
    <property type="molecule type" value="Genomic_DNA"/>
</dbReference>
<evidence type="ECO:0000313" key="4">
    <source>
        <dbReference type="Proteomes" id="UP000292307"/>
    </source>
</evidence>
<keyword evidence="4" id="KW-1185">Reference proteome</keyword>
<dbReference type="GO" id="GO:0003700">
    <property type="term" value="F:DNA-binding transcription factor activity"/>
    <property type="evidence" value="ECO:0007669"/>
    <property type="project" value="TreeGrafter"/>
</dbReference>
<dbReference type="SUPFAM" id="SSF46785">
    <property type="entry name" value="Winged helix' DNA-binding domain"/>
    <property type="match status" value="1"/>
</dbReference>
<reference evidence="2" key="1">
    <citation type="journal article" date="2014" name="Int. J. Syst. Evol. Microbiol.">
        <title>Complete genome sequence of Corynebacterium casei LMG S-19264T (=DSM 44701T), isolated from a smear-ripened cheese.</title>
        <authorList>
            <consortium name="US DOE Joint Genome Institute (JGI-PGF)"/>
            <person name="Walter F."/>
            <person name="Albersmeier A."/>
            <person name="Kalinowski J."/>
            <person name="Ruckert C."/>
        </authorList>
    </citation>
    <scope>NUCLEOTIDE SEQUENCE</scope>
    <source>
        <strain evidence="2">KCTC 12343</strain>
    </source>
</reference>
<dbReference type="OrthoDB" id="9795923at2"/>
<gene>
    <name evidence="2" type="primary">nsrR</name>
    <name evidence="3" type="ORF">EYF70_15920</name>
    <name evidence="2" type="ORF">GCM10007387_48160</name>
</gene>
<dbReference type="GO" id="GO:0005829">
    <property type="term" value="C:cytosol"/>
    <property type="evidence" value="ECO:0007669"/>
    <property type="project" value="TreeGrafter"/>
</dbReference>
<dbReference type="GO" id="GO:0003677">
    <property type="term" value="F:DNA binding"/>
    <property type="evidence" value="ECO:0007669"/>
    <property type="project" value="UniProtKB-KW"/>
</dbReference>
<dbReference type="PROSITE" id="PS51197">
    <property type="entry name" value="HTH_RRF2_2"/>
    <property type="match status" value="1"/>
</dbReference>
<evidence type="ECO:0000313" key="3">
    <source>
        <dbReference type="EMBL" id="QBI02173.1"/>
    </source>
</evidence>
<dbReference type="NCBIfam" id="TIGR00738">
    <property type="entry name" value="rrf2_super"/>
    <property type="match status" value="1"/>
</dbReference>
<keyword evidence="1" id="KW-0238">DNA-binding</keyword>
<dbReference type="AlphaFoldDB" id="A0A411WZP7"/>
<dbReference type="Proteomes" id="UP000628442">
    <property type="component" value="Unassembled WGS sequence"/>
</dbReference>
<protein>
    <submittedName>
        <fullName evidence="2">HTH-type transcriptional regulator NsrR</fullName>
    </submittedName>
    <submittedName>
        <fullName evidence="3">Rrf2 family transcriptional regulator</fullName>
    </submittedName>
</protein>
<dbReference type="Pfam" id="PF02082">
    <property type="entry name" value="Rrf2"/>
    <property type="match status" value="1"/>
</dbReference>
<accession>A0A411WZP7</accession>
<reference evidence="3 4" key="2">
    <citation type="submission" date="2019-02" db="EMBL/GenBank/DDBJ databases">
        <title>Draft Genome Sequences of Six Type Strains of the Genus Massilia.</title>
        <authorList>
            <person name="Miess H."/>
            <person name="Frediansyhah A."/>
            <person name="Gross H."/>
        </authorList>
    </citation>
    <scope>NUCLEOTIDE SEQUENCE [LARGE SCALE GENOMIC DNA]</scope>
    <source>
        <strain evidence="3 4">DSM 17472</strain>
    </source>
</reference>
<dbReference type="Proteomes" id="UP000292307">
    <property type="component" value="Chromosome"/>
</dbReference>
<dbReference type="EMBL" id="CP036401">
    <property type="protein sequence ID" value="QBI02173.1"/>
    <property type="molecule type" value="Genomic_DNA"/>
</dbReference>
<dbReference type="RefSeq" id="WP_131146288.1">
    <property type="nucleotide sequence ID" value="NZ_BMWV01000013.1"/>
</dbReference>
<evidence type="ECO:0000313" key="5">
    <source>
        <dbReference type="Proteomes" id="UP000628442"/>
    </source>
</evidence>
<dbReference type="InterPro" id="IPR000944">
    <property type="entry name" value="Tscrpt_reg_Rrf2"/>
</dbReference>
<dbReference type="PANTHER" id="PTHR33221">
    <property type="entry name" value="WINGED HELIX-TURN-HELIX TRANSCRIPTIONAL REGULATOR, RRF2 FAMILY"/>
    <property type="match status" value="1"/>
</dbReference>